<dbReference type="OrthoDB" id="5413827at2759"/>
<dbReference type="KEGG" id="pfj:MYCFIDRAFT_177814"/>
<name>M2YN78_PSEFD</name>
<keyword evidence="2" id="KW-1185">Reference proteome</keyword>
<dbReference type="EMBL" id="KB446562">
    <property type="protein sequence ID" value="EME79170.1"/>
    <property type="molecule type" value="Genomic_DNA"/>
</dbReference>
<dbReference type="RefSeq" id="XP_007929962.1">
    <property type="nucleotide sequence ID" value="XM_007931771.1"/>
</dbReference>
<dbReference type="VEuPathDB" id="FungiDB:MYCFIDRAFT_177814"/>
<dbReference type="PANTHER" id="PTHR42085:SF1">
    <property type="entry name" value="F-BOX DOMAIN-CONTAINING PROTEIN"/>
    <property type="match status" value="1"/>
</dbReference>
<proteinExistence type="predicted"/>
<dbReference type="HOGENOM" id="CLU_645786_0_0_1"/>
<evidence type="ECO:0000313" key="2">
    <source>
        <dbReference type="Proteomes" id="UP000016932"/>
    </source>
</evidence>
<organism evidence="1 2">
    <name type="scientific">Pseudocercospora fijiensis (strain CIRAD86)</name>
    <name type="common">Black leaf streak disease fungus</name>
    <name type="synonym">Mycosphaerella fijiensis</name>
    <dbReference type="NCBI Taxonomy" id="383855"/>
    <lineage>
        <taxon>Eukaryota</taxon>
        <taxon>Fungi</taxon>
        <taxon>Dikarya</taxon>
        <taxon>Ascomycota</taxon>
        <taxon>Pezizomycotina</taxon>
        <taxon>Dothideomycetes</taxon>
        <taxon>Dothideomycetidae</taxon>
        <taxon>Mycosphaerellales</taxon>
        <taxon>Mycosphaerellaceae</taxon>
        <taxon>Pseudocercospora</taxon>
    </lineage>
</organism>
<sequence length="425" mass="47316">MVSPWYTPEFCDVSLSRVVKAPRFRGREVFDDKVGLRFCFKLRPLRMDPLLCGVGLRGAGSVCSDLVGPSAKLHMRSELTCAPSSRVLVTRAHFKKHKQFPQSFLHVRSAFTSESHGMRYPASHSANLSCTSHAIEQTHSDTQVANLLSAELRNEIYELALKQKEDQAVGITIDSSTNRLTTRAKNATALTRTCKQINQESSAMFYAVNNFVISKGPGPETKGKKKNQTHEVQILERFLKSIGPKNCAVLLHLDVQVHRPFADSYQQAPELNKLLKIANKFKPKHLDCTFSLESKVDPRVSPEIVSVKLDVLKGCQSTQEALNLLIWASRMSSISLETQGYGSYDDDCRDYMDGIDRFGVVWWWMYSEGLSGKGACCATLAGDEMSARQWGAVLHSSAVSWSSRFSKTVSEPNILNSCKESALPT</sequence>
<dbReference type="Proteomes" id="UP000016932">
    <property type="component" value="Unassembled WGS sequence"/>
</dbReference>
<reference evidence="1 2" key="1">
    <citation type="journal article" date="2012" name="PLoS Pathog.">
        <title>Diverse lifestyles and strategies of plant pathogenesis encoded in the genomes of eighteen Dothideomycetes fungi.</title>
        <authorList>
            <person name="Ohm R.A."/>
            <person name="Feau N."/>
            <person name="Henrissat B."/>
            <person name="Schoch C.L."/>
            <person name="Horwitz B.A."/>
            <person name="Barry K.W."/>
            <person name="Condon B.J."/>
            <person name="Copeland A.C."/>
            <person name="Dhillon B."/>
            <person name="Glaser F."/>
            <person name="Hesse C.N."/>
            <person name="Kosti I."/>
            <person name="LaButti K."/>
            <person name="Lindquist E.A."/>
            <person name="Lucas S."/>
            <person name="Salamov A.A."/>
            <person name="Bradshaw R.E."/>
            <person name="Ciuffetti L."/>
            <person name="Hamelin R.C."/>
            <person name="Kema G.H.J."/>
            <person name="Lawrence C."/>
            <person name="Scott J.A."/>
            <person name="Spatafora J.W."/>
            <person name="Turgeon B.G."/>
            <person name="de Wit P.J.G.M."/>
            <person name="Zhong S."/>
            <person name="Goodwin S.B."/>
            <person name="Grigoriev I.V."/>
        </authorList>
    </citation>
    <scope>NUCLEOTIDE SEQUENCE [LARGE SCALE GENOMIC DNA]</scope>
    <source>
        <strain evidence="1 2">CIRAD86</strain>
    </source>
</reference>
<dbReference type="AlphaFoldDB" id="M2YN78"/>
<protein>
    <submittedName>
        <fullName evidence="1">Uncharacterized protein</fullName>
    </submittedName>
</protein>
<dbReference type="InterPro" id="IPR038883">
    <property type="entry name" value="AN11006-like"/>
</dbReference>
<gene>
    <name evidence="1" type="ORF">MYCFIDRAFT_177814</name>
</gene>
<dbReference type="GeneID" id="19333847"/>
<accession>M2YN78</accession>
<dbReference type="PANTHER" id="PTHR42085">
    <property type="entry name" value="F-BOX DOMAIN-CONTAINING PROTEIN"/>
    <property type="match status" value="1"/>
</dbReference>
<dbReference type="eggNOG" id="ENOG502TMRD">
    <property type="taxonomic scope" value="Eukaryota"/>
</dbReference>
<evidence type="ECO:0000313" key="1">
    <source>
        <dbReference type="EMBL" id="EME79170.1"/>
    </source>
</evidence>